<evidence type="ECO:0000313" key="2">
    <source>
        <dbReference type="EMBL" id="CRY83144.1"/>
    </source>
</evidence>
<dbReference type="Pfam" id="PF06013">
    <property type="entry name" value="WXG100"/>
    <property type="match status" value="1"/>
</dbReference>
<comment type="similarity">
    <text evidence="1">Belongs to the WXG100 family.</text>
</comment>
<reference evidence="3" key="1">
    <citation type="submission" date="2015-03" db="EMBL/GenBank/DDBJ databases">
        <authorList>
            <consortium name="Pathogen Informatics"/>
        </authorList>
    </citation>
    <scope>NUCLEOTIDE SEQUENCE [LARGE SCALE GENOMIC DNA]</scope>
    <source>
        <strain evidence="3">NCTC11134</strain>
        <plasmid evidence="3">2</plasmid>
    </source>
</reference>
<dbReference type="SUPFAM" id="SSF140453">
    <property type="entry name" value="EsxAB dimer-like"/>
    <property type="match status" value="1"/>
</dbReference>
<evidence type="ECO:0000256" key="1">
    <source>
        <dbReference type="RuleBase" id="RU362001"/>
    </source>
</evidence>
<sequence>MTQGDGTFDVIPAEVRDAGRYLQLTAQELIDGVRTLDSQIGVLLQGWTGVSATAYQAGWEETRQGAQTVLDALATLAELMGVTADTHTQLDTDRATHTSSLDLP</sequence>
<organism evidence="2 3">
    <name type="scientific">Nocardia farcinica</name>
    <dbReference type="NCBI Taxonomy" id="37329"/>
    <lineage>
        <taxon>Bacteria</taxon>
        <taxon>Bacillati</taxon>
        <taxon>Actinomycetota</taxon>
        <taxon>Actinomycetes</taxon>
        <taxon>Mycobacteriales</taxon>
        <taxon>Nocardiaceae</taxon>
        <taxon>Nocardia</taxon>
    </lineage>
</organism>
<dbReference type="InterPro" id="IPR010310">
    <property type="entry name" value="T7SS_ESAT-6-like"/>
</dbReference>
<dbReference type="InterPro" id="IPR036689">
    <property type="entry name" value="ESAT-6-like_sf"/>
</dbReference>
<accession>A0A0H5P747</accession>
<proteinExistence type="inferred from homology"/>
<name>A0A0H5P747_NOCFR</name>
<dbReference type="AlphaFoldDB" id="A0A0H5P747"/>
<dbReference type="KEGG" id="nfr:ERS450000_05333"/>
<geneLocation type="plasmid" evidence="2">
    <name>2</name>
</geneLocation>
<dbReference type="Proteomes" id="UP000057820">
    <property type="component" value="Plasmid 2"/>
</dbReference>
<gene>
    <name evidence="2" type="ORF">ERS450000_05333</name>
</gene>
<dbReference type="NCBIfam" id="TIGR03930">
    <property type="entry name" value="WXG100_ESAT6"/>
    <property type="match status" value="1"/>
</dbReference>
<keyword evidence="2" id="KW-0614">Plasmid</keyword>
<protein>
    <recommendedName>
        <fullName evidence="1">ESAT-6-like protein</fullName>
    </recommendedName>
</protein>
<dbReference type="EMBL" id="LN868939">
    <property type="protein sequence ID" value="CRY83144.1"/>
    <property type="molecule type" value="Genomic_DNA"/>
</dbReference>
<evidence type="ECO:0000313" key="3">
    <source>
        <dbReference type="Proteomes" id="UP000057820"/>
    </source>
</evidence>
<dbReference type="Gene3D" id="1.10.287.1060">
    <property type="entry name" value="ESAT-6-like"/>
    <property type="match status" value="1"/>
</dbReference>
<dbReference type="RefSeq" id="WP_060594597.1">
    <property type="nucleotide sequence ID" value="NZ_CP031418.1"/>
</dbReference>